<dbReference type="Pfam" id="PF09849">
    <property type="entry name" value="DUF2076"/>
    <property type="match status" value="1"/>
</dbReference>
<proteinExistence type="predicted"/>
<dbReference type="STRING" id="1072389.K1WRL6"/>
<dbReference type="OMA" id="CDADARN"/>
<dbReference type="GO" id="GO:0007005">
    <property type="term" value="P:mitochondrion organization"/>
    <property type="evidence" value="ECO:0007669"/>
    <property type="project" value="InterPro"/>
</dbReference>
<sequence length="152" mass="15580">MPRQSRSGGGRAPARPTVPQRQVAPQQTRPATTSAAPPAPQQAQPPVAPQQGSGAGGMISGIAQTAAGVAAGHAISNWMFGGSSAPAAEQAQQGAVANNTQASEQSSSWGPKACEGDVKQFTTCMNENKGNMQICGWYLEQLKACQQAASQY</sequence>
<dbReference type="GO" id="GO:0005739">
    <property type="term" value="C:mitochondrion"/>
    <property type="evidence" value="ECO:0007669"/>
    <property type="project" value="TreeGrafter"/>
</dbReference>
<reference evidence="2 3" key="1">
    <citation type="journal article" date="2012" name="BMC Genomics">
        <title>Sequencing the genome of Marssonina brunnea reveals fungus-poplar co-evolution.</title>
        <authorList>
            <person name="Zhu S."/>
            <person name="Cao Y.-Z."/>
            <person name="Jiang C."/>
            <person name="Tan B.-Y."/>
            <person name="Wang Z."/>
            <person name="Feng S."/>
            <person name="Zhang L."/>
            <person name="Su X.-H."/>
            <person name="Brejova B."/>
            <person name="Vinar T."/>
            <person name="Xu M."/>
            <person name="Wang M.-X."/>
            <person name="Zhang S.-G."/>
            <person name="Huang M.-R."/>
            <person name="Wu R."/>
            <person name="Zhou Y."/>
        </authorList>
    </citation>
    <scope>NUCLEOTIDE SEQUENCE [LARGE SCALE GENOMIC DNA]</scope>
    <source>
        <strain evidence="2 3">MB_m1</strain>
    </source>
</reference>
<dbReference type="OrthoDB" id="1106148at2759"/>
<dbReference type="RefSeq" id="XP_007294173.1">
    <property type="nucleotide sequence ID" value="XM_007294111.1"/>
</dbReference>
<dbReference type="PANTHER" id="PTHR13523">
    <property type="entry name" value="COILED-COIL-HELIX-COILED-COIL-HELIX DOMAIN CONTAINING 2/NUR77"/>
    <property type="match status" value="1"/>
</dbReference>
<dbReference type="GeneID" id="18762219"/>
<dbReference type="PANTHER" id="PTHR13523:SF2">
    <property type="entry name" value="COILED-COIL-HELIX-COILED-COIL-HELIX DOMAIN CONTAINING 2, ISOFORM A-RELATED"/>
    <property type="match status" value="1"/>
</dbReference>
<accession>K1WRL6</accession>
<dbReference type="KEGG" id="mbe:MBM_06284"/>
<protein>
    <submittedName>
        <fullName evidence="2">CHCH domain protein</fullName>
    </submittedName>
</protein>
<dbReference type="InterPro" id="IPR018648">
    <property type="entry name" value="DUF2076"/>
</dbReference>
<dbReference type="FunCoup" id="K1WRL6">
    <property type="interactions" value="200"/>
</dbReference>
<feature type="region of interest" description="Disordered" evidence="1">
    <location>
        <begin position="1"/>
        <end position="59"/>
    </location>
</feature>
<feature type="region of interest" description="Disordered" evidence="1">
    <location>
        <begin position="78"/>
        <end position="113"/>
    </location>
</feature>
<gene>
    <name evidence="2" type="ORF">MBM_06284</name>
</gene>
<dbReference type="AlphaFoldDB" id="K1WRL6"/>
<feature type="compositionally biased region" description="Polar residues" evidence="1">
    <location>
        <begin position="90"/>
        <end position="109"/>
    </location>
</feature>
<organism evidence="2 3">
    <name type="scientific">Marssonina brunnea f. sp. multigermtubi (strain MB_m1)</name>
    <name type="common">Marssonina leaf spot fungus</name>
    <dbReference type="NCBI Taxonomy" id="1072389"/>
    <lineage>
        <taxon>Eukaryota</taxon>
        <taxon>Fungi</taxon>
        <taxon>Dikarya</taxon>
        <taxon>Ascomycota</taxon>
        <taxon>Pezizomycotina</taxon>
        <taxon>Leotiomycetes</taxon>
        <taxon>Helotiales</taxon>
        <taxon>Drepanopezizaceae</taxon>
        <taxon>Drepanopeziza</taxon>
    </lineage>
</organism>
<feature type="compositionally biased region" description="Low complexity" evidence="1">
    <location>
        <begin position="24"/>
        <end position="52"/>
    </location>
</feature>
<dbReference type="HOGENOM" id="CLU_093520_0_1_1"/>
<evidence type="ECO:0000256" key="1">
    <source>
        <dbReference type="SAM" id="MobiDB-lite"/>
    </source>
</evidence>
<dbReference type="InParanoid" id="K1WRL6"/>
<evidence type="ECO:0000313" key="2">
    <source>
        <dbReference type="EMBL" id="EKD15656.1"/>
    </source>
</evidence>
<dbReference type="eggNOG" id="KOG4090">
    <property type="taxonomic scope" value="Eukaryota"/>
</dbReference>
<dbReference type="InterPro" id="IPR055304">
    <property type="entry name" value="CHCHD2/10-like"/>
</dbReference>
<name>K1WRL6_MARBU</name>
<keyword evidence="3" id="KW-1185">Reference proteome</keyword>
<dbReference type="Proteomes" id="UP000006753">
    <property type="component" value="Unassembled WGS sequence"/>
</dbReference>
<dbReference type="EMBL" id="JH921441">
    <property type="protein sequence ID" value="EKD15656.1"/>
    <property type="molecule type" value="Genomic_DNA"/>
</dbReference>
<evidence type="ECO:0000313" key="3">
    <source>
        <dbReference type="Proteomes" id="UP000006753"/>
    </source>
</evidence>
<dbReference type="GO" id="GO:0005634">
    <property type="term" value="C:nucleus"/>
    <property type="evidence" value="ECO:0007669"/>
    <property type="project" value="TreeGrafter"/>
</dbReference>